<dbReference type="SUPFAM" id="SSF56300">
    <property type="entry name" value="Metallo-dependent phosphatases"/>
    <property type="match status" value="1"/>
</dbReference>
<protein>
    <submittedName>
        <fullName evidence="2">Calcineurin-like phosphoesterase superfamily protein</fullName>
    </submittedName>
</protein>
<dbReference type="Proteomes" id="UP000199228">
    <property type="component" value="Unassembled WGS sequence"/>
</dbReference>
<dbReference type="InterPro" id="IPR004843">
    <property type="entry name" value="Calcineurin-like_PHP"/>
</dbReference>
<gene>
    <name evidence="2" type="ORF">SAMN02910417_00192</name>
</gene>
<dbReference type="InterPro" id="IPR029052">
    <property type="entry name" value="Metallo-depent_PP-like"/>
</dbReference>
<keyword evidence="3" id="KW-1185">Reference proteome</keyword>
<proteinExistence type="predicted"/>
<sequence length="189" mass="21320">MITTLYEPFRHWSEGGSVYILSDLHFSDSDCKLMDPNWITPEEQLDIINGMVGKGDTFVCLGDVGDPKYVPMIKARKKILLLGNHDARGAYKDLFSEVYAGPLFISDKILLSHEPVYGLSWCLNIHGHDHNNMEAYKDGCKHINLAANVCGYTPTNLGKIIKDGILSDIESIHRVTIDRAVERKMKRNE</sequence>
<dbReference type="RefSeq" id="WP_090171133.1">
    <property type="nucleotide sequence ID" value="NZ_FMXR01000004.1"/>
</dbReference>
<dbReference type="GO" id="GO:0016787">
    <property type="term" value="F:hydrolase activity"/>
    <property type="evidence" value="ECO:0007669"/>
    <property type="project" value="InterPro"/>
</dbReference>
<evidence type="ECO:0000313" key="2">
    <source>
        <dbReference type="EMBL" id="SDB02682.1"/>
    </source>
</evidence>
<reference evidence="2 3" key="1">
    <citation type="submission" date="2016-10" db="EMBL/GenBank/DDBJ databases">
        <authorList>
            <person name="de Groot N.N."/>
        </authorList>
    </citation>
    <scope>NUCLEOTIDE SEQUENCE [LARGE SCALE GENOMIC DNA]</scope>
    <source>
        <strain evidence="2 3">DSM 3217</strain>
    </source>
</reference>
<organism evidence="2 3">
    <name type="scientific">Eubacterium oxidoreducens</name>
    <dbReference type="NCBI Taxonomy" id="1732"/>
    <lineage>
        <taxon>Bacteria</taxon>
        <taxon>Bacillati</taxon>
        <taxon>Bacillota</taxon>
        <taxon>Clostridia</taxon>
        <taxon>Eubacteriales</taxon>
        <taxon>Eubacteriaceae</taxon>
        <taxon>Eubacterium</taxon>
    </lineage>
</organism>
<dbReference type="Gene3D" id="3.60.21.10">
    <property type="match status" value="1"/>
</dbReference>
<dbReference type="STRING" id="1732.SAMN02910417_00192"/>
<dbReference type="Pfam" id="PF00149">
    <property type="entry name" value="Metallophos"/>
    <property type="match status" value="1"/>
</dbReference>
<accession>A0A1G6A2L6</accession>
<dbReference type="EMBL" id="FMXR01000004">
    <property type="protein sequence ID" value="SDB02682.1"/>
    <property type="molecule type" value="Genomic_DNA"/>
</dbReference>
<feature type="domain" description="Calcineurin-like phosphoesterase" evidence="1">
    <location>
        <begin position="18"/>
        <end position="113"/>
    </location>
</feature>
<name>A0A1G6A2L6_EUBOX</name>
<evidence type="ECO:0000313" key="3">
    <source>
        <dbReference type="Proteomes" id="UP000199228"/>
    </source>
</evidence>
<dbReference type="AlphaFoldDB" id="A0A1G6A2L6"/>
<dbReference type="OrthoDB" id="1999725at2"/>
<evidence type="ECO:0000259" key="1">
    <source>
        <dbReference type="Pfam" id="PF00149"/>
    </source>
</evidence>